<evidence type="ECO:0000256" key="4">
    <source>
        <dbReference type="SAM" id="MobiDB-lite"/>
    </source>
</evidence>
<dbReference type="PANTHER" id="PTHR24251:SF30">
    <property type="entry name" value="MEMBRANE FRIZZLED-RELATED PROTEIN"/>
    <property type="match status" value="1"/>
</dbReference>
<sequence>KLFLEKIMKNLQHGITVFILTLNTIHFTDAVSFDVTLTNSTGEFQSPRYPNNYLAQDTSTYNIITQPGTFIRLRWKLFEVWDQAPDCNNVYVRIWIGCPGSLKMLTRFCTANDSNIIPPDLYSNDHCMKIEFNTLSTMTKWNRGRFVAEYKQLLFNQSLETTKCEDMDISRRSIHSTNYPLPYYGQGNCKFTLYFGNKNIAGVKVLFTKIDTSTPYSGAKLCMAEQNDYIRMKNVKKTGQIQYYRFCSTQKWPFTRIYWKTKRLEITMNTPVKWNNRNKGYMISYFPIWNSAAAADADKNEESGGLATGWIVFLVILGVVTLFIIYIKRRLFKWKCKKARWNCLNCCYGVKDNMIKQDEPETVSPAFNPPGIVVASYTAPQNENPSPYQPPTYKNYSSFEQSPPPMGATPPTQHSASAPYQSPSAPPQSPTAPGDGPPPFPPSYNDSIGGVDTERKVGFM</sequence>
<proteinExistence type="predicted"/>
<name>A0A7M5XHA5_9CNID</name>
<evidence type="ECO:0000313" key="7">
    <source>
        <dbReference type="EnsemblMetazoa" id="CLYHEMP021902.2"/>
    </source>
</evidence>
<feature type="compositionally biased region" description="Polar residues" evidence="4">
    <location>
        <begin position="378"/>
        <end position="401"/>
    </location>
</feature>
<evidence type="ECO:0000313" key="8">
    <source>
        <dbReference type="Proteomes" id="UP000594262"/>
    </source>
</evidence>
<evidence type="ECO:0000256" key="3">
    <source>
        <dbReference type="PROSITE-ProRule" id="PRU00059"/>
    </source>
</evidence>
<dbReference type="Proteomes" id="UP000594262">
    <property type="component" value="Unplaced"/>
</dbReference>
<evidence type="ECO:0000256" key="1">
    <source>
        <dbReference type="ARBA" id="ARBA00022737"/>
    </source>
</evidence>
<keyword evidence="1" id="KW-0677">Repeat</keyword>
<keyword evidence="5" id="KW-0472">Membrane</keyword>
<dbReference type="SMART" id="SM00042">
    <property type="entry name" value="CUB"/>
    <property type="match status" value="1"/>
</dbReference>
<accession>A0A7M5XHA5</accession>
<dbReference type="InterPro" id="IPR035914">
    <property type="entry name" value="Sperma_CUB_dom_sf"/>
</dbReference>
<feature type="domain" description="CUB" evidence="6">
    <location>
        <begin position="33"/>
        <end position="153"/>
    </location>
</feature>
<evidence type="ECO:0000256" key="2">
    <source>
        <dbReference type="ARBA" id="ARBA00023157"/>
    </source>
</evidence>
<evidence type="ECO:0000259" key="6">
    <source>
        <dbReference type="PROSITE" id="PS01180"/>
    </source>
</evidence>
<dbReference type="AlphaFoldDB" id="A0A7M5XHA5"/>
<feature type="region of interest" description="Disordered" evidence="4">
    <location>
        <begin position="376"/>
        <end position="460"/>
    </location>
</feature>
<keyword evidence="5" id="KW-0812">Transmembrane</keyword>
<comment type="caution">
    <text evidence="3">Lacks conserved residue(s) required for the propagation of feature annotation.</text>
</comment>
<protein>
    <recommendedName>
        <fullName evidence="6">CUB domain-containing protein</fullName>
    </recommendedName>
</protein>
<dbReference type="Pfam" id="PF00431">
    <property type="entry name" value="CUB"/>
    <property type="match status" value="1"/>
</dbReference>
<dbReference type="Gene3D" id="2.60.120.290">
    <property type="entry name" value="Spermadhesin, CUB domain"/>
    <property type="match status" value="2"/>
</dbReference>
<dbReference type="EnsemblMetazoa" id="CLYHEMT021902.2">
    <property type="protein sequence ID" value="CLYHEMP021902.2"/>
    <property type="gene ID" value="CLYHEMG021902"/>
</dbReference>
<feature type="transmembrane region" description="Helical" evidence="5">
    <location>
        <begin position="307"/>
        <end position="327"/>
    </location>
</feature>
<dbReference type="InterPro" id="IPR000859">
    <property type="entry name" value="CUB_dom"/>
</dbReference>
<dbReference type="SUPFAM" id="SSF49854">
    <property type="entry name" value="Spermadhesin, CUB domain"/>
    <property type="match status" value="2"/>
</dbReference>
<organism evidence="7 8">
    <name type="scientific">Clytia hemisphaerica</name>
    <dbReference type="NCBI Taxonomy" id="252671"/>
    <lineage>
        <taxon>Eukaryota</taxon>
        <taxon>Metazoa</taxon>
        <taxon>Cnidaria</taxon>
        <taxon>Hydrozoa</taxon>
        <taxon>Hydroidolina</taxon>
        <taxon>Leptothecata</taxon>
        <taxon>Obeliida</taxon>
        <taxon>Clytiidae</taxon>
        <taxon>Clytia</taxon>
    </lineage>
</organism>
<dbReference type="PROSITE" id="PS01180">
    <property type="entry name" value="CUB"/>
    <property type="match status" value="1"/>
</dbReference>
<evidence type="ECO:0000256" key="5">
    <source>
        <dbReference type="SAM" id="Phobius"/>
    </source>
</evidence>
<keyword evidence="5" id="KW-1133">Transmembrane helix</keyword>
<dbReference type="PANTHER" id="PTHR24251">
    <property type="entry name" value="OVOCHYMASE-RELATED"/>
    <property type="match status" value="1"/>
</dbReference>
<feature type="compositionally biased region" description="Pro residues" evidence="4">
    <location>
        <begin position="424"/>
        <end position="442"/>
    </location>
</feature>
<keyword evidence="8" id="KW-1185">Reference proteome</keyword>
<dbReference type="CDD" id="cd00041">
    <property type="entry name" value="CUB"/>
    <property type="match status" value="1"/>
</dbReference>
<dbReference type="OrthoDB" id="5971537at2759"/>
<reference evidence="7" key="1">
    <citation type="submission" date="2021-01" db="UniProtKB">
        <authorList>
            <consortium name="EnsemblMetazoa"/>
        </authorList>
    </citation>
    <scope>IDENTIFICATION</scope>
</reference>
<keyword evidence="2" id="KW-1015">Disulfide bond</keyword>